<evidence type="ECO:0000313" key="7">
    <source>
        <dbReference type="EMBL" id="CAD9704847.1"/>
    </source>
</evidence>
<dbReference type="InterPro" id="IPR000719">
    <property type="entry name" value="Prot_kinase_dom"/>
</dbReference>
<evidence type="ECO:0000256" key="1">
    <source>
        <dbReference type="ARBA" id="ARBA00022527"/>
    </source>
</evidence>
<dbReference type="GO" id="GO:0005634">
    <property type="term" value="C:nucleus"/>
    <property type="evidence" value="ECO:0007669"/>
    <property type="project" value="TreeGrafter"/>
</dbReference>
<dbReference type="PROSITE" id="PS00109">
    <property type="entry name" value="PROTEIN_KINASE_TYR"/>
    <property type="match status" value="1"/>
</dbReference>
<evidence type="ECO:0000256" key="5">
    <source>
        <dbReference type="ARBA" id="ARBA00022840"/>
    </source>
</evidence>
<keyword evidence="2" id="KW-0808">Transferase</keyword>
<dbReference type="Gene3D" id="1.10.510.10">
    <property type="entry name" value="Transferase(Phosphotransferase) domain 1"/>
    <property type="match status" value="1"/>
</dbReference>
<dbReference type="InterPro" id="IPR008266">
    <property type="entry name" value="Tyr_kinase_AS"/>
</dbReference>
<dbReference type="AlphaFoldDB" id="A0A7S2WT96"/>
<dbReference type="GO" id="GO:0005524">
    <property type="term" value="F:ATP binding"/>
    <property type="evidence" value="ECO:0007669"/>
    <property type="project" value="UniProtKB-KW"/>
</dbReference>
<keyword evidence="4" id="KW-0418">Kinase</keyword>
<evidence type="ECO:0000256" key="2">
    <source>
        <dbReference type="ARBA" id="ARBA00022679"/>
    </source>
</evidence>
<dbReference type="InterPro" id="IPR011009">
    <property type="entry name" value="Kinase-like_dom_sf"/>
</dbReference>
<reference evidence="7" key="1">
    <citation type="submission" date="2021-01" db="EMBL/GenBank/DDBJ databases">
        <authorList>
            <person name="Corre E."/>
            <person name="Pelletier E."/>
            <person name="Niang G."/>
            <person name="Scheremetjew M."/>
            <person name="Finn R."/>
            <person name="Kale V."/>
            <person name="Holt S."/>
            <person name="Cochrane G."/>
            <person name="Meng A."/>
            <person name="Brown T."/>
            <person name="Cohen L."/>
        </authorList>
    </citation>
    <scope>NUCLEOTIDE SEQUENCE</scope>
    <source>
        <strain evidence="7">CCMP1243</strain>
    </source>
</reference>
<dbReference type="PANTHER" id="PTHR24345:SF91">
    <property type="entry name" value="SERINE_THREONINE-PROTEIN KINASE PLK4"/>
    <property type="match status" value="1"/>
</dbReference>
<gene>
    <name evidence="7" type="ORF">RMAR1173_LOCUS16730</name>
</gene>
<evidence type="ECO:0000259" key="6">
    <source>
        <dbReference type="PROSITE" id="PS50011"/>
    </source>
</evidence>
<dbReference type="GO" id="GO:0004674">
    <property type="term" value="F:protein serine/threonine kinase activity"/>
    <property type="evidence" value="ECO:0007669"/>
    <property type="project" value="UniProtKB-KW"/>
</dbReference>
<sequence length="586" mass="64604">MEGGGAEPPRAPTLLDVLSDQHRVAIVNQMTRILAQHGGVTPEALAAIQQEWLNSLQIQISDGDVQQVVARLLEDPTVAAGLAAAMGGAGPGQEAAVPPPPPEMDDEEIVAAVLDLLHRAATVVEDQQVNVMLRRILAAQHNRPLARRVHRELNAMATSAADAETRAAAQRAAAVIELIYHVIVSQADPALLLQQAGMDPGSRRVMCAAFDRVGMYARSDPFQGFRSAPAEVFQATVVNPVTGDVIPNPEGEPVFSAVHSTGTGRTYGFIRKLKKCIYGSVRLAAVLEPLPDSPEQHLMASRRFTMSEERVAVKCIEKQRVDYMMQQGRRMNENPLKEIGTMQYLTDRMQGLVPADIRGDPARVLPMIECIEDDQFLYMIMPCLPEELFHRVEDRSEAGLGAFPESEVFQYFSQLLDGLEALHSVGLVHHDMSLENVMLDHTGRCVIIDMGMAVKVPMPEVAPPVKLAPDAGWPGRCGKNLYLAPEILEPNRSFDPFKLDIWAMGIMMFILITGVPPWDVKTGPFPTDRRFQLVITGQLDQLLRAWNIVISPSAQDLVQRLLLENPAQRPTIEEIRAHPWFVSRGL</sequence>
<protein>
    <recommendedName>
        <fullName evidence="6">Protein kinase domain-containing protein</fullName>
    </recommendedName>
</protein>
<dbReference type="Pfam" id="PF00069">
    <property type="entry name" value="Pkinase"/>
    <property type="match status" value="1"/>
</dbReference>
<keyword evidence="1" id="KW-0723">Serine/threonine-protein kinase</keyword>
<organism evidence="7">
    <name type="scientific">Rhizochromulina marina</name>
    <dbReference type="NCBI Taxonomy" id="1034831"/>
    <lineage>
        <taxon>Eukaryota</taxon>
        <taxon>Sar</taxon>
        <taxon>Stramenopiles</taxon>
        <taxon>Ochrophyta</taxon>
        <taxon>Dictyochophyceae</taxon>
        <taxon>Rhizochromulinales</taxon>
        <taxon>Rhizochromulina</taxon>
    </lineage>
</organism>
<dbReference type="PANTHER" id="PTHR24345">
    <property type="entry name" value="SERINE/THREONINE-PROTEIN KINASE PLK"/>
    <property type="match status" value="1"/>
</dbReference>
<dbReference type="EMBL" id="HBHJ01025393">
    <property type="protein sequence ID" value="CAD9704847.1"/>
    <property type="molecule type" value="Transcribed_RNA"/>
</dbReference>
<name>A0A7S2WT96_9STRA</name>
<keyword evidence="3" id="KW-0547">Nucleotide-binding</keyword>
<dbReference type="PROSITE" id="PS50011">
    <property type="entry name" value="PROTEIN_KINASE_DOM"/>
    <property type="match status" value="1"/>
</dbReference>
<feature type="domain" description="Protein kinase" evidence="6">
    <location>
        <begin position="267"/>
        <end position="581"/>
    </location>
</feature>
<proteinExistence type="predicted"/>
<evidence type="ECO:0000256" key="3">
    <source>
        <dbReference type="ARBA" id="ARBA00022741"/>
    </source>
</evidence>
<evidence type="ECO:0000256" key="4">
    <source>
        <dbReference type="ARBA" id="ARBA00022777"/>
    </source>
</evidence>
<keyword evidence="5" id="KW-0067">ATP-binding</keyword>
<dbReference type="SUPFAM" id="SSF56112">
    <property type="entry name" value="Protein kinase-like (PK-like)"/>
    <property type="match status" value="1"/>
</dbReference>
<accession>A0A7S2WT96</accession>